<feature type="transmembrane region" description="Helical" evidence="1">
    <location>
        <begin position="45"/>
        <end position="68"/>
    </location>
</feature>
<dbReference type="OMA" id="TPWNCLG"/>
<reference evidence="2 3" key="2">
    <citation type="submission" date="2018-11" db="EMBL/GenBank/DDBJ databases">
        <authorList>
            <consortium name="Pathogen Informatics"/>
        </authorList>
    </citation>
    <scope>NUCLEOTIDE SEQUENCE [LARGE SCALE GENOMIC DNA]</scope>
</reference>
<feature type="transmembrane region" description="Helical" evidence="1">
    <location>
        <begin position="174"/>
        <end position="198"/>
    </location>
</feature>
<organism evidence="4">
    <name type="scientific">Thelazia callipaeda</name>
    <name type="common">Oriental eyeworm</name>
    <name type="synonym">Parasitic nematode</name>
    <dbReference type="NCBI Taxonomy" id="103827"/>
    <lineage>
        <taxon>Eukaryota</taxon>
        <taxon>Metazoa</taxon>
        <taxon>Ecdysozoa</taxon>
        <taxon>Nematoda</taxon>
        <taxon>Chromadorea</taxon>
        <taxon>Rhabditida</taxon>
        <taxon>Spirurina</taxon>
        <taxon>Spiruromorpha</taxon>
        <taxon>Thelazioidea</taxon>
        <taxon>Thelaziidae</taxon>
        <taxon>Thelazia</taxon>
    </lineage>
</organism>
<name>A0A0N5D887_THECL</name>
<dbReference type="OrthoDB" id="5851351at2759"/>
<evidence type="ECO:0000313" key="4">
    <source>
        <dbReference type="WBParaSite" id="TCLT_0000931001-mRNA-1"/>
    </source>
</evidence>
<dbReference type="EMBL" id="UYYF01004768">
    <property type="protein sequence ID" value="VDN06922.1"/>
    <property type="molecule type" value="Genomic_DNA"/>
</dbReference>
<gene>
    <name evidence="2" type="ORF">TCLT_LOCUS9299</name>
</gene>
<feature type="transmembrane region" description="Helical" evidence="1">
    <location>
        <begin position="227"/>
        <end position="246"/>
    </location>
</feature>
<feature type="transmembrane region" description="Helical" evidence="1">
    <location>
        <begin position="99"/>
        <end position="117"/>
    </location>
</feature>
<dbReference type="AlphaFoldDB" id="A0A0N5D887"/>
<keyword evidence="1" id="KW-0812">Transmembrane</keyword>
<accession>A0A0N5D887</accession>
<dbReference type="Gene3D" id="1.20.1070.10">
    <property type="entry name" value="Rhodopsin 7-helix transmembrane proteins"/>
    <property type="match status" value="1"/>
</dbReference>
<dbReference type="WBParaSite" id="TCLT_0000931001-mRNA-1">
    <property type="protein sequence ID" value="TCLT_0000931001-mRNA-1"/>
    <property type="gene ID" value="TCLT_0000931001"/>
</dbReference>
<protein>
    <submittedName>
        <fullName evidence="4">G_PROTEIN_RECEP_F1_2 domain-containing protein</fullName>
    </submittedName>
</protein>
<sequence length="404" mass="46777">MINFDITENLICALSIILGTLLLITNLPVLYAIVANYKLRIRYGILASLILVSAIGGLNCFIRAGSIILEVINTKNYSCNHFDNVSSTNNTPWNCLGPVASYIELFCFPLLSIALLLNSFDRLLALCNPIGYYLHPKFYLIVQLSVACLFHGTIIIYVTFLWPTICYVMMARETYFLLLFTRMFTSTLSIVVMLIVLVKLRLQIKKIAWNDNRLNNFTLRQRGYTKAMLFSCLFTFTFFIIPNVIAYCAKAFNFFNADLYNSYLKLISYTCTLDILVIMLYRQNDIMSETLSRYPFLSRFLVLFQFKQKVTVKIIIPSQCRNHIENISVNTIPILSYHCKLGQSVHSNLFSVHQIHHQRVVPWLLSKHLWFSEKYSYRKINYMIKQASKASERVDLHLRSSPKT</sequence>
<reference evidence="4" key="1">
    <citation type="submission" date="2017-02" db="UniProtKB">
        <authorList>
            <consortium name="WormBaseParasite"/>
        </authorList>
    </citation>
    <scope>IDENTIFICATION</scope>
</reference>
<keyword evidence="3" id="KW-1185">Reference proteome</keyword>
<evidence type="ECO:0000313" key="2">
    <source>
        <dbReference type="EMBL" id="VDN06922.1"/>
    </source>
</evidence>
<feature type="transmembrane region" description="Helical" evidence="1">
    <location>
        <begin position="138"/>
        <end position="162"/>
    </location>
</feature>
<feature type="transmembrane region" description="Helical" evidence="1">
    <location>
        <begin position="6"/>
        <end position="33"/>
    </location>
</feature>
<dbReference type="Proteomes" id="UP000276776">
    <property type="component" value="Unassembled WGS sequence"/>
</dbReference>
<evidence type="ECO:0000256" key="1">
    <source>
        <dbReference type="SAM" id="Phobius"/>
    </source>
</evidence>
<feature type="transmembrane region" description="Helical" evidence="1">
    <location>
        <begin position="266"/>
        <end position="283"/>
    </location>
</feature>
<proteinExistence type="predicted"/>
<evidence type="ECO:0000313" key="3">
    <source>
        <dbReference type="Proteomes" id="UP000276776"/>
    </source>
</evidence>
<keyword evidence="1" id="KW-1133">Transmembrane helix</keyword>
<keyword evidence="1" id="KW-0472">Membrane</keyword>